<dbReference type="InterPro" id="IPR049829">
    <property type="entry name" value="MptA/B-like"/>
</dbReference>
<keyword evidence="3 9" id="KW-0808">Transferase</keyword>
<evidence type="ECO:0000256" key="4">
    <source>
        <dbReference type="ARBA" id="ARBA00022692"/>
    </source>
</evidence>
<feature type="transmembrane region" description="Helical" evidence="8">
    <location>
        <begin position="167"/>
        <end position="189"/>
    </location>
</feature>
<evidence type="ECO:0000313" key="9">
    <source>
        <dbReference type="EMBL" id="SPD87331.1"/>
    </source>
</evidence>
<feature type="transmembrane region" description="Helical" evidence="8">
    <location>
        <begin position="224"/>
        <end position="241"/>
    </location>
</feature>
<keyword evidence="4 8" id="KW-0812">Transmembrane</keyword>
<organism evidence="9 10">
    <name type="scientific">Micropruina glycogenica</name>
    <dbReference type="NCBI Taxonomy" id="75385"/>
    <lineage>
        <taxon>Bacteria</taxon>
        <taxon>Bacillati</taxon>
        <taxon>Actinomycetota</taxon>
        <taxon>Actinomycetes</taxon>
        <taxon>Propionibacteriales</taxon>
        <taxon>Nocardioidaceae</taxon>
        <taxon>Micropruina</taxon>
    </lineage>
</organism>
<evidence type="ECO:0000256" key="5">
    <source>
        <dbReference type="ARBA" id="ARBA00022989"/>
    </source>
</evidence>
<evidence type="ECO:0000256" key="8">
    <source>
        <dbReference type="SAM" id="Phobius"/>
    </source>
</evidence>
<dbReference type="OrthoDB" id="5242303at2"/>
<evidence type="ECO:0000313" key="10">
    <source>
        <dbReference type="Proteomes" id="UP000238164"/>
    </source>
</evidence>
<dbReference type="RefSeq" id="WP_105186090.1">
    <property type="nucleotide sequence ID" value="NZ_BAAAGO010000004.1"/>
</dbReference>
<proteinExistence type="inferred from homology"/>
<dbReference type="AlphaFoldDB" id="A0A2N9JIH9"/>
<comment type="subcellular location">
    <subcellularLocation>
        <location evidence="1">Membrane</location>
        <topology evidence="1">Multi-pass membrane protein</topology>
    </subcellularLocation>
</comment>
<dbReference type="GO" id="GO:0016757">
    <property type="term" value="F:glycosyltransferase activity"/>
    <property type="evidence" value="ECO:0007669"/>
    <property type="project" value="UniProtKB-KW"/>
</dbReference>
<accession>A0A2N9JIH9</accession>
<evidence type="ECO:0000256" key="1">
    <source>
        <dbReference type="ARBA" id="ARBA00004141"/>
    </source>
</evidence>
<dbReference type="Pfam" id="PF26314">
    <property type="entry name" value="MptA_B_family"/>
    <property type="match status" value="1"/>
</dbReference>
<feature type="transmembrane region" description="Helical" evidence="8">
    <location>
        <begin position="248"/>
        <end position="273"/>
    </location>
</feature>
<feature type="transmembrane region" description="Helical" evidence="8">
    <location>
        <begin position="80"/>
        <end position="100"/>
    </location>
</feature>
<dbReference type="GO" id="GO:0016020">
    <property type="term" value="C:membrane"/>
    <property type="evidence" value="ECO:0007669"/>
    <property type="project" value="UniProtKB-SubCell"/>
</dbReference>
<feature type="transmembrane region" description="Helical" evidence="8">
    <location>
        <begin position="293"/>
        <end position="319"/>
    </location>
</feature>
<feature type="transmembrane region" description="Helical" evidence="8">
    <location>
        <begin position="201"/>
        <end position="218"/>
    </location>
</feature>
<evidence type="ECO:0000256" key="7">
    <source>
        <dbReference type="ARBA" id="ARBA00043987"/>
    </source>
</evidence>
<evidence type="ECO:0000256" key="3">
    <source>
        <dbReference type="ARBA" id="ARBA00022679"/>
    </source>
</evidence>
<dbReference type="EMBL" id="LT985188">
    <property type="protein sequence ID" value="SPD87331.1"/>
    <property type="molecule type" value="Genomic_DNA"/>
</dbReference>
<feature type="transmembrane region" description="Helical" evidence="8">
    <location>
        <begin position="53"/>
        <end position="73"/>
    </location>
</feature>
<reference evidence="9 10" key="1">
    <citation type="submission" date="2018-02" db="EMBL/GenBank/DDBJ databases">
        <authorList>
            <person name="Cohen D.B."/>
            <person name="Kent A.D."/>
        </authorList>
    </citation>
    <scope>NUCLEOTIDE SEQUENCE [LARGE SCALE GENOMIC DNA]</scope>
    <source>
        <strain evidence="9">1</strain>
    </source>
</reference>
<dbReference type="NCBIfam" id="NF038066">
    <property type="entry name" value="MptB"/>
    <property type="match status" value="1"/>
</dbReference>
<protein>
    <submittedName>
        <fullName evidence="9">Putative Alpha-1,6-mannosyltransferase</fullName>
    </submittedName>
</protein>
<gene>
    <name evidence="9" type="ORF">MPLG2_2301</name>
</gene>
<feature type="transmembrane region" description="Helical" evidence="8">
    <location>
        <begin position="441"/>
        <end position="460"/>
    </location>
</feature>
<keyword evidence="2 9" id="KW-0328">Glycosyltransferase</keyword>
<evidence type="ECO:0000256" key="2">
    <source>
        <dbReference type="ARBA" id="ARBA00022676"/>
    </source>
</evidence>
<evidence type="ECO:0000256" key="6">
    <source>
        <dbReference type="ARBA" id="ARBA00023136"/>
    </source>
</evidence>
<sequence length="471" mass="49896">MPASFWRLPGVWIGLVGSTLVGLGATSNGFSFNPVGWGVGPIAWLATTIDRSTGNLLIALGCVLLSLGWLLLVPGPGRPAVPAWLWLVWSVPLLIVPPVMSGDPFLYADLGWILHQGGNPYVDVMGSMGGPFAAFIDPFWAGNGVAYPPLSLEVNRLMIAVGGFHPYWGVIAQRLPALAGMGLLAAFLPRLADQLRVDRQWAVWLGVLNPIAIVHLVGGAHNDTLMAGVVVFAIWLSVQRVPRVSASLVLAPIVIGLAMALKQQAGLAVIAAAGLPVAAQLVRLSRPQRVAVLGWRTAVAAVVALTTFVAVSLSTGLGFGWTNWLSQMGRARTLTLSIAISDAFAWTGVDLTNAANTLLALLAVGGLVFLLVTRPERPLEVTAWGSVFVLFIGQALHPWYVGLSLALIALLPLRRGTARWVVFTTIGYLMAYCVNNLYSVAVLPSIVAGLAFGCLAYAIYTGRPERGTRLG</sequence>
<keyword evidence="5 8" id="KW-1133">Transmembrane helix</keyword>
<feature type="transmembrane region" description="Helical" evidence="8">
    <location>
        <begin position="355"/>
        <end position="372"/>
    </location>
</feature>
<keyword evidence="6 8" id="KW-0472">Membrane</keyword>
<dbReference type="Proteomes" id="UP000238164">
    <property type="component" value="Chromosome 1"/>
</dbReference>
<feature type="transmembrane region" description="Helical" evidence="8">
    <location>
        <begin position="384"/>
        <end position="411"/>
    </location>
</feature>
<dbReference type="KEGG" id="mgg:MPLG2_2301"/>
<keyword evidence="10" id="KW-1185">Reference proteome</keyword>
<comment type="similarity">
    <text evidence="7">Belongs to the MptA/B family.</text>
</comment>
<name>A0A2N9JIH9_9ACTN</name>